<evidence type="ECO:0000313" key="1">
    <source>
        <dbReference type="EMBL" id="OPL21049.1"/>
    </source>
</evidence>
<gene>
    <name evidence="1" type="ORF">AM593_08187</name>
</gene>
<dbReference type="Proteomes" id="UP000266721">
    <property type="component" value="Unassembled WGS sequence"/>
</dbReference>
<sequence>MDKESIRIYMKALESGSEIKHDIRLFNAEKLEILSFSNIQRMLRSMITQTSGAESPRTANQCERTLDLNIVHPHVSVKEATANVQRRDDLTQFAAILRKQESSDVTDITQHDRELREIIDSAKDMDDMEYASLSFWDFAGDREFYTTHQTFLSEEAVYLVVTKLNEKDDVTKETLKFWFDSIHFYGSMHSNTNEDSEKVNRSNTDNENIYTGNALMHTNDHQHVPNNKGITTCDNDLNPPIIAIGTHKDQCKLTTQKFEIKRLNTTNPTKNRGGSQILQKGKF</sequence>
<dbReference type="EMBL" id="KV595786">
    <property type="protein sequence ID" value="OPL21049.1"/>
    <property type="molecule type" value="Genomic_DNA"/>
</dbReference>
<organism evidence="1 2">
    <name type="scientific">Mytilus galloprovincialis</name>
    <name type="common">Mediterranean mussel</name>
    <dbReference type="NCBI Taxonomy" id="29158"/>
    <lineage>
        <taxon>Eukaryota</taxon>
        <taxon>Metazoa</taxon>
        <taxon>Spiralia</taxon>
        <taxon>Lophotrochozoa</taxon>
        <taxon>Mollusca</taxon>
        <taxon>Bivalvia</taxon>
        <taxon>Autobranchia</taxon>
        <taxon>Pteriomorphia</taxon>
        <taxon>Mytilida</taxon>
        <taxon>Mytiloidea</taxon>
        <taxon>Mytilidae</taxon>
        <taxon>Mytilinae</taxon>
        <taxon>Mytilus</taxon>
    </lineage>
</organism>
<evidence type="ECO:0000313" key="2">
    <source>
        <dbReference type="Proteomes" id="UP000266721"/>
    </source>
</evidence>
<dbReference type="Pfam" id="PF08477">
    <property type="entry name" value="Roc"/>
    <property type="match status" value="1"/>
</dbReference>
<name>A0A3R5SQ24_MYTGA</name>
<feature type="non-terminal residue" evidence="1">
    <location>
        <position position="1"/>
    </location>
</feature>
<reference evidence="1 2" key="1">
    <citation type="journal article" date="2016" name="PLoS ONE">
        <title>A First Insight into the Genome of the Filter-Feeder Mussel Mytilus galloprovincialis.</title>
        <authorList>
            <person name="Murgarella M."/>
            <person name="Puiu D."/>
            <person name="Novoa B."/>
            <person name="Figueras A."/>
            <person name="Posada D."/>
            <person name="Canchaya C."/>
        </authorList>
    </citation>
    <scope>NUCLEOTIDE SEQUENCE [LARGE SCALE GENOMIC DNA]</scope>
    <source>
        <tissue evidence="1">Muscle</tissue>
    </source>
</reference>
<dbReference type="Gene3D" id="3.40.50.300">
    <property type="entry name" value="P-loop containing nucleotide triphosphate hydrolases"/>
    <property type="match status" value="1"/>
</dbReference>
<protein>
    <submittedName>
        <fullName evidence="1">Uncharacterized protein</fullName>
    </submittedName>
</protein>
<dbReference type="AlphaFoldDB" id="A0A3R5SQ24"/>
<proteinExistence type="predicted"/>
<dbReference type="InterPro" id="IPR027417">
    <property type="entry name" value="P-loop_NTPase"/>
</dbReference>
<keyword evidence="2" id="KW-1185">Reference proteome</keyword>
<feature type="non-terminal residue" evidence="1">
    <location>
        <position position="283"/>
    </location>
</feature>
<accession>A0A3R5SQ24</accession>